<evidence type="ECO:0000256" key="1">
    <source>
        <dbReference type="ARBA" id="ARBA00006249"/>
    </source>
</evidence>
<evidence type="ECO:0000256" key="7">
    <source>
        <dbReference type="ARBA" id="ARBA00023157"/>
    </source>
</evidence>
<evidence type="ECO:0000256" key="2">
    <source>
        <dbReference type="ARBA" id="ARBA00022487"/>
    </source>
</evidence>
<evidence type="ECO:0000313" key="10">
    <source>
        <dbReference type="EMBL" id="SPC08292.1"/>
    </source>
</evidence>
<dbReference type="Proteomes" id="UP000256862">
    <property type="component" value="Plasmid CO2235_mp"/>
</dbReference>
<gene>
    <name evidence="11" type="ORF">CO2235_MP80161</name>
    <name evidence="10" type="ORF">CO2235_U840033</name>
    <name evidence="9" type="ORF">JTE92_07095</name>
</gene>
<dbReference type="InterPro" id="IPR011118">
    <property type="entry name" value="Tannase/feruloyl_esterase"/>
</dbReference>
<evidence type="ECO:0000256" key="5">
    <source>
        <dbReference type="ARBA" id="ARBA00022801"/>
    </source>
</evidence>
<evidence type="ECO:0000256" key="8">
    <source>
        <dbReference type="SAM" id="SignalP"/>
    </source>
</evidence>
<keyword evidence="7" id="KW-1015">Disulfide bond</keyword>
<name>A0A375GIW7_9BURK</name>
<keyword evidence="2" id="KW-0719">Serine esterase</keyword>
<evidence type="ECO:0000256" key="4">
    <source>
        <dbReference type="ARBA" id="ARBA00022729"/>
    </source>
</evidence>
<evidence type="ECO:0000313" key="13">
    <source>
        <dbReference type="Proteomes" id="UP000623307"/>
    </source>
</evidence>
<feature type="signal peptide" evidence="8">
    <location>
        <begin position="1"/>
        <end position="24"/>
    </location>
</feature>
<comment type="similarity">
    <text evidence="1">Belongs to the tannase family.</text>
</comment>
<dbReference type="OrthoDB" id="7062032at2"/>
<keyword evidence="3" id="KW-0479">Metal-binding</keyword>
<dbReference type="GO" id="GO:0046872">
    <property type="term" value="F:metal ion binding"/>
    <property type="evidence" value="ECO:0007669"/>
    <property type="project" value="UniProtKB-KW"/>
</dbReference>
<reference evidence="11" key="1">
    <citation type="submission" date="2018-01" db="EMBL/GenBank/DDBJ databases">
        <authorList>
            <person name="Clerissi C."/>
        </authorList>
    </citation>
    <scope>NUCLEOTIDE SEQUENCE</scope>
    <source>
        <strain evidence="11">Cupriavidus oxalaticus LMG 2235</strain>
    </source>
</reference>
<evidence type="ECO:0000256" key="3">
    <source>
        <dbReference type="ARBA" id="ARBA00022723"/>
    </source>
</evidence>
<keyword evidence="4 8" id="KW-0732">Signal</keyword>
<feature type="chain" id="PRO_5044585795" evidence="8">
    <location>
        <begin position="25"/>
        <end position="580"/>
    </location>
</feature>
<evidence type="ECO:0000313" key="12">
    <source>
        <dbReference type="Proteomes" id="UP000256862"/>
    </source>
</evidence>
<keyword evidence="6" id="KW-0106">Calcium</keyword>
<dbReference type="InterPro" id="IPR029058">
    <property type="entry name" value="AB_hydrolase_fold"/>
</dbReference>
<proteinExistence type="inferred from homology"/>
<dbReference type="EMBL" id="OGUS01000143">
    <property type="protein sequence ID" value="SPC24281.1"/>
    <property type="molecule type" value="Genomic_DNA"/>
</dbReference>
<evidence type="ECO:0000313" key="9">
    <source>
        <dbReference type="EMBL" id="QRQ90437.1"/>
    </source>
</evidence>
<sequence>MSTDMQSRVLPVTFKLAPVVVATAAGLVLTACGGGGGDDDHPPPAKTPVACQNLPGKTVPSGSIGLPTKGATVAEADMVPATGGGQLGTGAYCKVTGTIAPVDPTAPPIRFEINMPASWNQKVVMFGGGGYDGTIPNTAGNVPAGPTDQPSPLARGYATFASDSGHQAGALGSRDGSFGTNDEALSNYASDALKKTRDVAIALIQMHYQADGPKKAYFAGGSTGGREALAVVQRWPQDWDGAIVLYPAWNAASLNLQFGRITRALAAPGAYPNQPKRKVLYDAAIAACDNLDGVNDGLISNVAACNASFDPSTAMLNGQPVRCANGADTGDTCLSDAQINALQVYNSQIVFGYALGSGETQYPGFNVWGADLGMSGNASVQPTVIALALNLDAPANPMPATAPYLSVFWDQWVRYFVTRDPTFNSLTLDPQNPGPWQDRISQLAGLQDINKTDLSAFMNKGGKILMAHGMSDALVSTRATEDYFTRVQGAMGAGNVSNFMRYYEIPGYGHSVSSVFNAAWDSLTALEQWVEQGTAPASLTVTDTVGVPGRTRPLCEYPTWPKYNGSGDVNVAASFTCATQ</sequence>
<reference evidence="12" key="2">
    <citation type="submission" date="2018-01" db="EMBL/GenBank/DDBJ databases">
        <authorList>
            <person name="Gaut B.S."/>
            <person name="Morton B.R."/>
            <person name="Clegg M.T."/>
            <person name="Duvall M.R."/>
        </authorList>
    </citation>
    <scope>NUCLEOTIDE SEQUENCE [LARGE SCALE GENOMIC DNA]</scope>
</reference>
<evidence type="ECO:0000256" key="6">
    <source>
        <dbReference type="ARBA" id="ARBA00022837"/>
    </source>
</evidence>
<dbReference type="Gene3D" id="3.40.50.1820">
    <property type="entry name" value="alpha/beta hydrolase"/>
    <property type="match status" value="1"/>
</dbReference>
<dbReference type="SUPFAM" id="SSF53474">
    <property type="entry name" value="alpha/beta-Hydrolases"/>
    <property type="match status" value="1"/>
</dbReference>
<dbReference type="EMBL" id="OGUS01000092">
    <property type="protein sequence ID" value="SPC08292.1"/>
    <property type="molecule type" value="Genomic_DNA"/>
</dbReference>
<dbReference type="PANTHER" id="PTHR33938:SF15">
    <property type="entry name" value="FERULOYL ESTERASE B-RELATED"/>
    <property type="match status" value="1"/>
</dbReference>
<dbReference type="Proteomes" id="UP000623307">
    <property type="component" value="Chromosome 1"/>
</dbReference>
<dbReference type="Pfam" id="PF07519">
    <property type="entry name" value="Tannase"/>
    <property type="match status" value="1"/>
</dbReference>
<dbReference type="PANTHER" id="PTHR33938">
    <property type="entry name" value="FERULOYL ESTERASE B-RELATED"/>
    <property type="match status" value="1"/>
</dbReference>
<reference evidence="9 13" key="3">
    <citation type="submission" date="2021-02" db="EMBL/GenBank/DDBJ databases">
        <title>Complete Genome Sequence of Cupriavidus oxalaticus Strain Ox1, a Soil Oxalate-Degrading Species.</title>
        <authorList>
            <person name="Palmieri F."/>
            <person name="Udriet P."/>
            <person name="Deuasquier M."/>
            <person name="Beaudoing E."/>
            <person name="Johnson S.L."/>
            <person name="Davenport K.W."/>
            <person name="Chain P.S."/>
            <person name="Bindschedler S."/>
            <person name="Junier P."/>
        </authorList>
    </citation>
    <scope>NUCLEOTIDE SEQUENCE [LARGE SCALE GENOMIC DNA]</scope>
    <source>
        <strain evidence="9 13">Ox1</strain>
    </source>
</reference>
<dbReference type="GO" id="GO:0052689">
    <property type="term" value="F:carboxylic ester hydrolase activity"/>
    <property type="evidence" value="ECO:0007669"/>
    <property type="project" value="UniProtKB-KW"/>
</dbReference>
<dbReference type="AlphaFoldDB" id="A0A375GIW7"/>
<dbReference type="EMBL" id="CP069811">
    <property type="protein sequence ID" value="QRQ90437.1"/>
    <property type="molecule type" value="Genomic_DNA"/>
</dbReference>
<keyword evidence="5 9" id="KW-0378">Hydrolase</keyword>
<evidence type="ECO:0000313" key="11">
    <source>
        <dbReference type="EMBL" id="SPC24281.1"/>
    </source>
</evidence>
<organism evidence="11">
    <name type="scientific">Cupriavidus oxalaticus</name>
    <dbReference type="NCBI Taxonomy" id="96344"/>
    <lineage>
        <taxon>Bacteria</taxon>
        <taxon>Pseudomonadati</taxon>
        <taxon>Pseudomonadota</taxon>
        <taxon>Betaproteobacteria</taxon>
        <taxon>Burkholderiales</taxon>
        <taxon>Burkholderiaceae</taxon>
        <taxon>Cupriavidus</taxon>
    </lineage>
</organism>
<protein>
    <submittedName>
        <fullName evidence="11">Tannase and feruloyl esterase</fullName>
    </submittedName>
    <submittedName>
        <fullName evidence="9">Tannase/feruloyl esterase family alpha/beta hydrolase</fullName>
    </submittedName>
</protein>
<accession>A0A375GIW7</accession>
<keyword evidence="13" id="KW-1185">Reference proteome</keyword>